<dbReference type="AlphaFoldDB" id="A0A8K0DAA4"/>
<comment type="caution">
    <text evidence="1">The sequence shown here is derived from an EMBL/GenBank/DDBJ whole genome shotgun (WGS) entry which is preliminary data.</text>
</comment>
<accession>A0A8K0DAA4</accession>
<dbReference type="Proteomes" id="UP000801492">
    <property type="component" value="Unassembled WGS sequence"/>
</dbReference>
<protein>
    <recommendedName>
        <fullName evidence="3">HTH psq-type domain-containing protein</fullName>
    </recommendedName>
</protein>
<proteinExistence type="predicted"/>
<name>A0A8K0DAA4_IGNLU</name>
<reference evidence="1" key="1">
    <citation type="submission" date="2019-08" db="EMBL/GenBank/DDBJ databases">
        <title>The genome of the North American firefly Photinus pyralis.</title>
        <authorList>
            <consortium name="Photinus pyralis genome working group"/>
            <person name="Fallon T.R."/>
            <person name="Sander Lower S.E."/>
            <person name="Weng J.-K."/>
        </authorList>
    </citation>
    <scope>NUCLEOTIDE SEQUENCE</scope>
    <source>
        <strain evidence="1">TRF0915ILg1</strain>
        <tissue evidence="1">Whole body</tissue>
    </source>
</reference>
<evidence type="ECO:0000313" key="2">
    <source>
        <dbReference type="Proteomes" id="UP000801492"/>
    </source>
</evidence>
<organism evidence="1 2">
    <name type="scientific">Ignelater luminosus</name>
    <name type="common">Cucubano</name>
    <name type="synonym">Pyrophorus luminosus</name>
    <dbReference type="NCBI Taxonomy" id="2038154"/>
    <lineage>
        <taxon>Eukaryota</taxon>
        <taxon>Metazoa</taxon>
        <taxon>Ecdysozoa</taxon>
        <taxon>Arthropoda</taxon>
        <taxon>Hexapoda</taxon>
        <taxon>Insecta</taxon>
        <taxon>Pterygota</taxon>
        <taxon>Neoptera</taxon>
        <taxon>Endopterygota</taxon>
        <taxon>Coleoptera</taxon>
        <taxon>Polyphaga</taxon>
        <taxon>Elateriformia</taxon>
        <taxon>Elateroidea</taxon>
        <taxon>Elateridae</taxon>
        <taxon>Agrypninae</taxon>
        <taxon>Pyrophorini</taxon>
        <taxon>Ignelater</taxon>
    </lineage>
</organism>
<evidence type="ECO:0008006" key="3">
    <source>
        <dbReference type="Google" id="ProtNLM"/>
    </source>
</evidence>
<dbReference type="EMBL" id="VTPC01001318">
    <property type="protein sequence ID" value="KAF2902378.1"/>
    <property type="molecule type" value="Genomic_DNA"/>
</dbReference>
<keyword evidence="2" id="KW-1185">Reference proteome</keyword>
<evidence type="ECO:0000313" key="1">
    <source>
        <dbReference type="EMBL" id="KAF2902378.1"/>
    </source>
</evidence>
<sequence>MVRNNTRKTKIGLTKPQVMFEAAKSIFNGGLSTKASAARYFIARTTLNCYVKKCKDCEIDWDHAFMEDVPRLNPYYDNRRIFSDHQKTKQVGQVTSTERGTLITTCGTINALGNSIPPVLISPRVHYKDFIIKGAPHGTLGAATPSG</sequence>
<gene>
    <name evidence="1" type="ORF">ILUMI_03806</name>
</gene>
<dbReference type="OrthoDB" id="6752284at2759"/>